<dbReference type="Pfam" id="PF00534">
    <property type="entry name" value="Glycos_transf_1"/>
    <property type="match status" value="1"/>
</dbReference>
<dbReference type="PANTHER" id="PTHR12526">
    <property type="entry name" value="GLYCOSYLTRANSFERASE"/>
    <property type="match status" value="1"/>
</dbReference>
<dbReference type="OrthoDB" id="9802525at2"/>
<dbReference type="HOGENOM" id="CLU_009583_0_1_14"/>
<dbReference type="InParanoid" id="A0A061A9F5"/>
<dbReference type="Gene3D" id="3.40.50.2000">
    <property type="entry name" value="Glycogen Phosphorylase B"/>
    <property type="match status" value="2"/>
</dbReference>
<evidence type="ECO:0000256" key="2">
    <source>
        <dbReference type="ARBA" id="ARBA00022679"/>
    </source>
</evidence>
<dbReference type="PANTHER" id="PTHR12526:SF629">
    <property type="entry name" value="TEICHURONIC ACID BIOSYNTHESIS GLYCOSYLTRANSFERASE TUAH-RELATED"/>
    <property type="match status" value="1"/>
</dbReference>
<dbReference type="Proteomes" id="UP000032434">
    <property type="component" value="Chromosome 1"/>
</dbReference>
<name>A0A061A9F5_9MOLU</name>
<keyword evidence="1" id="KW-0328">Glycosyltransferase</keyword>
<evidence type="ECO:0000256" key="1">
    <source>
        <dbReference type="ARBA" id="ARBA00022676"/>
    </source>
</evidence>
<dbReference type="KEGG" id="aoc:Aocu_04150"/>
<organism evidence="5 6">
    <name type="scientific">Acholeplasma oculi</name>
    <dbReference type="NCBI Taxonomy" id="35623"/>
    <lineage>
        <taxon>Bacteria</taxon>
        <taxon>Bacillati</taxon>
        <taxon>Mycoplasmatota</taxon>
        <taxon>Mollicutes</taxon>
        <taxon>Acholeplasmatales</taxon>
        <taxon>Acholeplasmataceae</taxon>
        <taxon>Acholeplasma</taxon>
    </lineage>
</organism>
<dbReference type="AlphaFoldDB" id="A0A061A9F5"/>
<dbReference type="RefSeq" id="WP_045749031.1">
    <property type="nucleotide sequence ID" value="NZ_FUZK01000003.1"/>
</dbReference>
<evidence type="ECO:0000259" key="4">
    <source>
        <dbReference type="Pfam" id="PF13439"/>
    </source>
</evidence>
<proteinExistence type="predicted"/>
<dbReference type="GO" id="GO:0016757">
    <property type="term" value="F:glycosyltransferase activity"/>
    <property type="evidence" value="ECO:0007669"/>
    <property type="project" value="UniProtKB-KW"/>
</dbReference>
<dbReference type="SUPFAM" id="SSF53756">
    <property type="entry name" value="UDP-Glycosyltransferase/glycogen phosphorylase"/>
    <property type="match status" value="1"/>
</dbReference>
<dbReference type="InterPro" id="IPR028098">
    <property type="entry name" value="Glyco_trans_4-like_N"/>
</dbReference>
<accession>A0A061A9F5</accession>
<sequence length="365" mass="42221">MKILYIVSTLQRSGPINVLYNITRDLDVNDYVILTLSPEESEKSMKSDFEKLGSQIVALNLTRMVRKKQVLNNIKEVISSNNIEIIHSHGLRADYYASKIKEVAHFSTIHNYPYEDYPKIYGKVLGTFIAQAHMKIIKRINYPIACSYAIQKKFKRKKIELEVVQNGVDTKRFFRVTPDKKRQIREKLNLPTNHIILISTGMLIKRKRPIELVRGFNKFLLENQINDCTLMVLGSGNLEKQVQKEIKENVILLGNKKEVETYLQASDIFISNSSSEGLPMAALEALVTGLSTVLSDIDSHRELKLKSDEISLFKNDIEDMMEKIKIEYFEIKNNKQSREINMDFSSQIMSSSYLQKYKISQRRDN</sequence>
<feature type="domain" description="Glycosyltransferase subfamily 4-like N-terminal" evidence="4">
    <location>
        <begin position="58"/>
        <end position="172"/>
    </location>
</feature>
<dbReference type="EMBL" id="LK028559">
    <property type="protein sequence ID" value="CDR30488.1"/>
    <property type="molecule type" value="Genomic_DNA"/>
</dbReference>
<feature type="domain" description="Glycosyl transferase family 1" evidence="3">
    <location>
        <begin position="181"/>
        <end position="324"/>
    </location>
</feature>
<dbReference type="Pfam" id="PF13439">
    <property type="entry name" value="Glyco_transf_4"/>
    <property type="match status" value="1"/>
</dbReference>
<dbReference type="STRING" id="35623.Aocu_04150"/>
<dbReference type="InterPro" id="IPR001296">
    <property type="entry name" value="Glyco_trans_1"/>
</dbReference>
<evidence type="ECO:0000313" key="5">
    <source>
        <dbReference type="EMBL" id="CDR30488.1"/>
    </source>
</evidence>
<dbReference type="CDD" id="cd03801">
    <property type="entry name" value="GT4_PimA-like"/>
    <property type="match status" value="1"/>
</dbReference>
<evidence type="ECO:0000313" key="6">
    <source>
        <dbReference type="Proteomes" id="UP000032434"/>
    </source>
</evidence>
<dbReference type="PATRIC" id="fig|35623.3.peg.416"/>
<keyword evidence="6" id="KW-1185">Reference proteome</keyword>
<reference evidence="6" key="1">
    <citation type="submission" date="2014-05" db="EMBL/GenBank/DDBJ databases">
        <authorList>
            <person name="Kube M."/>
        </authorList>
    </citation>
    <scope>NUCLEOTIDE SEQUENCE [LARGE SCALE GENOMIC DNA]</scope>
</reference>
<gene>
    <name evidence="5" type="ORF">Aocu_04150</name>
</gene>
<protein>
    <submittedName>
        <fullName evidence="5">Putative glycosyl transferase</fullName>
    </submittedName>
</protein>
<keyword evidence="2 5" id="KW-0808">Transferase</keyword>
<evidence type="ECO:0000259" key="3">
    <source>
        <dbReference type="Pfam" id="PF00534"/>
    </source>
</evidence>